<dbReference type="PANTHER" id="PTHR24393">
    <property type="entry name" value="ZINC FINGER PROTEIN"/>
    <property type="match status" value="1"/>
</dbReference>
<comment type="subcellular location">
    <subcellularLocation>
        <location evidence="1">Nucleus</location>
    </subcellularLocation>
</comment>
<dbReference type="GO" id="GO:0000978">
    <property type="term" value="F:RNA polymerase II cis-regulatory region sequence-specific DNA binding"/>
    <property type="evidence" value="ECO:0007669"/>
    <property type="project" value="TreeGrafter"/>
</dbReference>
<evidence type="ECO:0000256" key="10">
    <source>
        <dbReference type="ARBA" id="ARBA00023242"/>
    </source>
</evidence>
<evidence type="ECO:0000256" key="5">
    <source>
        <dbReference type="ARBA" id="ARBA00022771"/>
    </source>
</evidence>
<dbReference type="AlphaFoldDB" id="E2C180"/>
<dbReference type="KEGG" id="hst:105188858"/>
<evidence type="ECO:0000259" key="12">
    <source>
        <dbReference type="PROSITE" id="PS50157"/>
    </source>
</evidence>
<dbReference type="PROSITE" id="PS00028">
    <property type="entry name" value="ZINC_FINGER_C2H2_1"/>
    <property type="match status" value="6"/>
</dbReference>
<evidence type="ECO:0000256" key="4">
    <source>
        <dbReference type="ARBA" id="ARBA00022737"/>
    </source>
</evidence>
<evidence type="ECO:0000256" key="6">
    <source>
        <dbReference type="ARBA" id="ARBA00022833"/>
    </source>
</evidence>
<dbReference type="Gene3D" id="3.30.160.60">
    <property type="entry name" value="Classic Zinc Finger"/>
    <property type="match status" value="5"/>
</dbReference>
<dbReference type="GO" id="GO:0008270">
    <property type="term" value="F:zinc ion binding"/>
    <property type="evidence" value="ECO:0007669"/>
    <property type="project" value="UniProtKB-KW"/>
</dbReference>
<dbReference type="Proteomes" id="UP000008237">
    <property type="component" value="Unassembled WGS sequence"/>
</dbReference>
<evidence type="ECO:0000256" key="1">
    <source>
        <dbReference type="ARBA" id="ARBA00004123"/>
    </source>
</evidence>
<evidence type="ECO:0000313" key="13">
    <source>
        <dbReference type="EMBL" id="EFN78301.1"/>
    </source>
</evidence>
<dbReference type="STRING" id="610380.E2C180"/>
<feature type="domain" description="C2H2-type" evidence="12">
    <location>
        <begin position="58"/>
        <end position="86"/>
    </location>
</feature>
<dbReference type="Pfam" id="PF00096">
    <property type="entry name" value="zf-C2H2"/>
    <property type="match status" value="5"/>
</dbReference>
<keyword evidence="7" id="KW-0805">Transcription regulation</keyword>
<feature type="domain" description="C2H2-type" evidence="12">
    <location>
        <begin position="272"/>
        <end position="295"/>
    </location>
</feature>
<keyword evidence="4" id="KW-0677">Repeat</keyword>
<dbReference type="OrthoDB" id="3561125at2759"/>
<evidence type="ECO:0000256" key="8">
    <source>
        <dbReference type="ARBA" id="ARBA00023125"/>
    </source>
</evidence>
<proteinExistence type="inferred from homology"/>
<dbReference type="InParanoid" id="E2C180"/>
<dbReference type="GO" id="GO:0005634">
    <property type="term" value="C:nucleus"/>
    <property type="evidence" value="ECO:0007669"/>
    <property type="project" value="UniProtKB-SubCell"/>
</dbReference>
<evidence type="ECO:0000313" key="14">
    <source>
        <dbReference type="Proteomes" id="UP000008237"/>
    </source>
</evidence>
<feature type="domain" description="C2H2-type" evidence="12">
    <location>
        <begin position="179"/>
        <end position="207"/>
    </location>
</feature>
<dbReference type="InterPro" id="IPR036236">
    <property type="entry name" value="Znf_C2H2_sf"/>
</dbReference>
<keyword evidence="14" id="KW-1185">Reference proteome</keyword>
<dbReference type="PhylomeDB" id="E2C180"/>
<dbReference type="InterPro" id="IPR013087">
    <property type="entry name" value="Znf_C2H2_type"/>
</dbReference>
<evidence type="ECO:0000256" key="3">
    <source>
        <dbReference type="ARBA" id="ARBA00022723"/>
    </source>
</evidence>
<accession>E2C180</accession>
<feature type="domain" description="C2H2-type" evidence="12">
    <location>
        <begin position="87"/>
        <end position="117"/>
    </location>
</feature>
<feature type="domain" description="C2H2-type" evidence="12">
    <location>
        <begin position="151"/>
        <end position="174"/>
    </location>
</feature>
<dbReference type="EMBL" id="GL451891">
    <property type="protein sequence ID" value="EFN78301.1"/>
    <property type="molecule type" value="Genomic_DNA"/>
</dbReference>
<dbReference type="OMA" id="CEHCNYE"/>
<keyword evidence="9" id="KW-0804">Transcription</keyword>
<feature type="domain" description="C2H2-type" evidence="12">
    <location>
        <begin position="208"/>
        <end position="238"/>
    </location>
</feature>
<name>E2C180_HARSA</name>
<organism evidence="14">
    <name type="scientific">Harpegnathos saltator</name>
    <name type="common">Jerdon's jumping ant</name>
    <dbReference type="NCBI Taxonomy" id="610380"/>
    <lineage>
        <taxon>Eukaryota</taxon>
        <taxon>Metazoa</taxon>
        <taxon>Ecdysozoa</taxon>
        <taxon>Arthropoda</taxon>
        <taxon>Hexapoda</taxon>
        <taxon>Insecta</taxon>
        <taxon>Pterygota</taxon>
        <taxon>Neoptera</taxon>
        <taxon>Endopterygota</taxon>
        <taxon>Hymenoptera</taxon>
        <taxon>Apocrita</taxon>
        <taxon>Aculeata</taxon>
        <taxon>Formicoidea</taxon>
        <taxon>Formicidae</taxon>
        <taxon>Ponerinae</taxon>
        <taxon>Ponerini</taxon>
        <taxon>Harpegnathos</taxon>
    </lineage>
</organism>
<feature type="domain" description="C2H2-type" evidence="12">
    <location>
        <begin position="30"/>
        <end position="53"/>
    </location>
</feature>
<feature type="domain" description="C2H2-type" evidence="12">
    <location>
        <begin position="300"/>
        <end position="328"/>
    </location>
</feature>
<dbReference type="SMART" id="SM00355">
    <property type="entry name" value="ZnF_C2H2"/>
    <property type="match status" value="9"/>
</dbReference>
<keyword evidence="8" id="KW-0238">DNA-binding</keyword>
<evidence type="ECO:0000256" key="11">
    <source>
        <dbReference type="PROSITE-ProRule" id="PRU00042"/>
    </source>
</evidence>
<keyword evidence="5 11" id="KW-0863">Zinc-finger</keyword>
<feature type="domain" description="C2H2-type" evidence="12">
    <location>
        <begin position="329"/>
        <end position="354"/>
    </location>
</feature>
<dbReference type="PANTHER" id="PTHR24393:SF15">
    <property type="entry name" value="IP01243P-RELATED"/>
    <property type="match status" value="1"/>
</dbReference>
<evidence type="ECO:0000256" key="9">
    <source>
        <dbReference type="ARBA" id="ARBA00023163"/>
    </source>
</evidence>
<keyword evidence="6" id="KW-0862">Zinc</keyword>
<dbReference type="Pfam" id="PF13909">
    <property type="entry name" value="zf-H2C2_5"/>
    <property type="match status" value="1"/>
</dbReference>
<sequence>MDPELPLESDSSGKHFSRSSDIEKCENMLYKCDDCNQSFRRKYELASHCMEVHKHLIHQCEHCNYETNNKFTLQQHFTRIHTNNYDYKCPEQGCKWTFKVKVDLTKHILRVHFNELEKNNSADLEPSLESNACSEHSDQRSSIKKCQKVPSQCDICNQRFRRKYELTSHYMKVHKRLMYQCEDCTYEANEKRLLQTHFTSMHTNNNDYKCPEQGCKRTFKVQENLNKHIRRIHSNKQKYSNNMYLESSLENDPCGKHSSQKSNIIKRKKVVNQCDICNQRFHRKNELICHYLEVHKRFIYQCEHCNYETNDKGSMQRHVRRIHMNNYDYKCPAHGCKWKFKIKGDLTQHIRFIHRTMCSF</sequence>
<keyword evidence="3" id="KW-0479">Metal-binding</keyword>
<evidence type="ECO:0000256" key="2">
    <source>
        <dbReference type="ARBA" id="ARBA00006991"/>
    </source>
</evidence>
<evidence type="ECO:0000256" key="7">
    <source>
        <dbReference type="ARBA" id="ARBA00023015"/>
    </source>
</evidence>
<dbReference type="GO" id="GO:0001228">
    <property type="term" value="F:DNA-binding transcription activator activity, RNA polymerase II-specific"/>
    <property type="evidence" value="ECO:0007669"/>
    <property type="project" value="TreeGrafter"/>
</dbReference>
<protein>
    <submittedName>
        <fullName evidence="13">Zinc finger Y-chromosomal protein</fullName>
    </submittedName>
</protein>
<gene>
    <name evidence="13" type="ORF">EAI_04989</name>
</gene>
<keyword evidence="10" id="KW-0539">Nucleus</keyword>
<comment type="similarity">
    <text evidence="2">Belongs to the krueppel C2H2-type zinc-finger protein family.</text>
</comment>
<dbReference type="PROSITE" id="PS50157">
    <property type="entry name" value="ZINC_FINGER_C2H2_2"/>
    <property type="match status" value="9"/>
</dbReference>
<reference evidence="13 14" key="1">
    <citation type="journal article" date="2010" name="Science">
        <title>Genomic comparison of the ants Camponotus floridanus and Harpegnathos saltator.</title>
        <authorList>
            <person name="Bonasio R."/>
            <person name="Zhang G."/>
            <person name="Ye C."/>
            <person name="Mutti N.S."/>
            <person name="Fang X."/>
            <person name="Qin N."/>
            <person name="Donahue G."/>
            <person name="Yang P."/>
            <person name="Li Q."/>
            <person name="Li C."/>
            <person name="Zhang P."/>
            <person name="Huang Z."/>
            <person name="Berger S.L."/>
            <person name="Reinberg D."/>
            <person name="Wang J."/>
            <person name="Liebig J."/>
        </authorList>
    </citation>
    <scope>NUCLEOTIDE SEQUENCE [LARGE SCALE GENOMIC DNA]</scope>
    <source>
        <strain evidence="13 14">R22 G/1</strain>
    </source>
</reference>
<dbReference type="SUPFAM" id="SSF57667">
    <property type="entry name" value="beta-beta-alpha zinc fingers"/>
    <property type="match status" value="6"/>
</dbReference>